<dbReference type="RefSeq" id="WP_147052499.1">
    <property type="nucleotide sequence ID" value="NZ_CP042437.1"/>
</dbReference>
<keyword evidence="2" id="KW-0732">Signal</keyword>
<evidence type="ECO:0000313" key="3">
    <source>
        <dbReference type="EMBL" id="QEC75346.1"/>
    </source>
</evidence>
<feature type="signal peptide" evidence="2">
    <location>
        <begin position="1"/>
        <end position="25"/>
    </location>
</feature>
<evidence type="ECO:0000313" key="4">
    <source>
        <dbReference type="Proteomes" id="UP000321362"/>
    </source>
</evidence>
<dbReference type="EMBL" id="CP042437">
    <property type="protein sequence ID" value="QEC75346.1"/>
    <property type="molecule type" value="Genomic_DNA"/>
</dbReference>
<gene>
    <name evidence="3" type="ORF">FSB76_05090</name>
</gene>
<evidence type="ECO:0000256" key="2">
    <source>
        <dbReference type="SAM" id="SignalP"/>
    </source>
</evidence>
<protein>
    <submittedName>
        <fullName evidence="3">Uncharacterized protein</fullName>
    </submittedName>
</protein>
<organism evidence="3 4">
    <name type="scientific">Mucilaginibacter ginsenosidivorax</name>
    <dbReference type="NCBI Taxonomy" id="862126"/>
    <lineage>
        <taxon>Bacteria</taxon>
        <taxon>Pseudomonadati</taxon>
        <taxon>Bacteroidota</taxon>
        <taxon>Sphingobacteriia</taxon>
        <taxon>Sphingobacteriales</taxon>
        <taxon>Sphingobacteriaceae</taxon>
        <taxon>Mucilaginibacter</taxon>
    </lineage>
</organism>
<accession>A0A5B8VY29</accession>
<proteinExistence type="predicted"/>
<dbReference type="KEGG" id="mgk:FSB76_05090"/>
<dbReference type="AlphaFoldDB" id="A0A5B8VY29"/>
<dbReference type="PROSITE" id="PS51257">
    <property type="entry name" value="PROKAR_LIPOPROTEIN"/>
    <property type="match status" value="1"/>
</dbReference>
<dbReference type="OrthoDB" id="9840730at2"/>
<feature type="chain" id="PRO_5023041480" evidence="2">
    <location>
        <begin position="26"/>
        <end position="109"/>
    </location>
</feature>
<sequence length="109" mass="12169">MKLFYHFLFFVIASLVLLACASVFASDPQVQSQTDEFTSPQPGNENPAHDSTMAANQTGPYVLTSVKESAPSYFYYAVNGNISQAYKKYSGLVNFQMAFNQFSLPQKFK</sequence>
<name>A0A5B8VY29_9SPHI</name>
<feature type="region of interest" description="Disordered" evidence="1">
    <location>
        <begin position="33"/>
        <end position="55"/>
    </location>
</feature>
<dbReference type="Proteomes" id="UP000321362">
    <property type="component" value="Chromosome"/>
</dbReference>
<evidence type="ECO:0000256" key="1">
    <source>
        <dbReference type="SAM" id="MobiDB-lite"/>
    </source>
</evidence>
<keyword evidence="4" id="KW-1185">Reference proteome</keyword>
<feature type="compositionally biased region" description="Polar residues" evidence="1">
    <location>
        <begin position="33"/>
        <end position="44"/>
    </location>
</feature>
<reference evidence="3 4" key="1">
    <citation type="journal article" date="2013" name="J. Microbiol.">
        <title>Mucilaginibacter ginsenosidivorax sp. nov., with ginsenoside converting activity isolated from sediment.</title>
        <authorList>
            <person name="Kim J.K."/>
            <person name="Choi T.E."/>
            <person name="Liu Q.M."/>
            <person name="Park H.Y."/>
            <person name="Yi T.H."/>
            <person name="Yoon M.H."/>
            <person name="Kim S.C."/>
            <person name="Im W.T."/>
        </authorList>
    </citation>
    <scope>NUCLEOTIDE SEQUENCE [LARGE SCALE GENOMIC DNA]</scope>
    <source>
        <strain evidence="3 4">KHI28</strain>
    </source>
</reference>